<dbReference type="Proteomes" id="UP000321580">
    <property type="component" value="Unassembled WGS sequence"/>
</dbReference>
<evidence type="ECO:0000256" key="1">
    <source>
        <dbReference type="SAM" id="SignalP"/>
    </source>
</evidence>
<reference evidence="2 3" key="1">
    <citation type="submission" date="2019-08" db="EMBL/GenBank/DDBJ databases">
        <title>Genome of Phaeodactylibacter luteus.</title>
        <authorList>
            <person name="Bowman J.P."/>
        </authorList>
    </citation>
    <scope>NUCLEOTIDE SEQUENCE [LARGE SCALE GENOMIC DNA]</scope>
    <source>
        <strain evidence="2 3">KCTC 42180</strain>
    </source>
</reference>
<dbReference type="PROSITE" id="PS51257">
    <property type="entry name" value="PROKAR_LIPOPROTEIN"/>
    <property type="match status" value="1"/>
</dbReference>
<protein>
    <recommendedName>
        <fullName evidence="4">Carboxypeptidase regulatory-like domain-containing protein</fullName>
    </recommendedName>
</protein>
<gene>
    <name evidence="2" type="ORF">FRY97_04700</name>
</gene>
<dbReference type="OrthoDB" id="599464at2"/>
<dbReference type="RefSeq" id="WP_147166283.1">
    <property type="nucleotide sequence ID" value="NZ_VOOR01000007.1"/>
</dbReference>
<keyword evidence="3" id="KW-1185">Reference proteome</keyword>
<comment type="caution">
    <text evidence="2">The sequence shown here is derived from an EMBL/GenBank/DDBJ whole genome shotgun (WGS) entry which is preliminary data.</text>
</comment>
<evidence type="ECO:0000313" key="2">
    <source>
        <dbReference type="EMBL" id="TXB66494.1"/>
    </source>
</evidence>
<evidence type="ECO:0000313" key="3">
    <source>
        <dbReference type="Proteomes" id="UP000321580"/>
    </source>
</evidence>
<proteinExistence type="predicted"/>
<accession>A0A5C6RWQ1</accession>
<keyword evidence="1" id="KW-0732">Signal</keyword>
<dbReference type="AlphaFoldDB" id="A0A5C6RWQ1"/>
<organism evidence="2 3">
    <name type="scientific">Phaeodactylibacter luteus</name>
    <dbReference type="NCBI Taxonomy" id="1564516"/>
    <lineage>
        <taxon>Bacteria</taxon>
        <taxon>Pseudomonadati</taxon>
        <taxon>Bacteroidota</taxon>
        <taxon>Saprospiria</taxon>
        <taxon>Saprospirales</taxon>
        <taxon>Haliscomenobacteraceae</taxon>
        <taxon>Phaeodactylibacter</taxon>
    </lineage>
</organism>
<feature type="signal peptide" evidence="1">
    <location>
        <begin position="1"/>
        <end position="24"/>
    </location>
</feature>
<name>A0A5C6RWQ1_9BACT</name>
<evidence type="ECO:0008006" key="4">
    <source>
        <dbReference type="Google" id="ProtNLM"/>
    </source>
</evidence>
<feature type="chain" id="PRO_5023071429" description="Carboxypeptidase regulatory-like domain-containing protein" evidence="1">
    <location>
        <begin position="25"/>
        <end position="379"/>
    </location>
</feature>
<dbReference type="EMBL" id="VOOR01000007">
    <property type="protein sequence ID" value="TXB66494.1"/>
    <property type="molecule type" value="Genomic_DNA"/>
</dbReference>
<sequence>MKRKQMRRAVWGNMIALLLLSCNPNELPPPSQGDIVFSVAGEVEGAPLNLSAGLEGYFMYTEGAIDSSGLWQATGRLGALGCQSGCPPELSFRFQSAGEAQLDSLLLPGLVPVLSPGETVIDTIFQAVLSASSGHFSGIAAAAHSWELADSVFAIGQTAVIPDLQMPVEVTLTTTMADNCTSTTTKQVSPLSGNALPCTVGFQIDSGGLDSVIIATVLPGQDWVQTFRWQGVVEGEVFTTFLPFQAPLDICLEGINLDGCIAQQCQTIIPGQPGGAASGCFNDFSIEVQPSEVATHFPGALNGVALMYTDVDGNVFSSEWGAQPPGTFFEVISASPYEVNAFGQATRRVAINLRLQLFSASGAAGPEAQLAGEVAIGLP</sequence>